<name>A0AAE0YG39_9GAST</name>
<keyword evidence="2" id="KW-1185">Reference proteome</keyword>
<organism evidence="1 2">
    <name type="scientific">Elysia crispata</name>
    <name type="common">lettuce slug</name>
    <dbReference type="NCBI Taxonomy" id="231223"/>
    <lineage>
        <taxon>Eukaryota</taxon>
        <taxon>Metazoa</taxon>
        <taxon>Spiralia</taxon>
        <taxon>Lophotrochozoa</taxon>
        <taxon>Mollusca</taxon>
        <taxon>Gastropoda</taxon>
        <taxon>Heterobranchia</taxon>
        <taxon>Euthyneura</taxon>
        <taxon>Panpulmonata</taxon>
        <taxon>Sacoglossa</taxon>
        <taxon>Placobranchoidea</taxon>
        <taxon>Plakobranchidae</taxon>
        <taxon>Elysia</taxon>
    </lineage>
</organism>
<proteinExistence type="predicted"/>
<dbReference type="Proteomes" id="UP001283361">
    <property type="component" value="Unassembled WGS sequence"/>
</dbReference>
<reference evidence="1" key="1">
    <citation type="journal article" date="2023" name="G3 (Bethesda)">
        <title>A reference genome for the long-term kleptoplast-retaining sea slug Elysia crispata morphotype clarki.</title>
        <authorList>
            <person name="Eastman K.E."/>
            <person name="Pendleton A.L."/>
            <person name="Shaikh M.A."/>
            <person name="Suttiyut T."/>
            <person name="Ogas R."/>
            <person name="Tomko P."/>
            <person name="Gavelis G."/>
            <person name="Widhalm J.R."/>
            <person name="Wisecaver J.H."/>
        </authorList>
    </citation>
    <scope>NUCLEOTIDE SEQUENCE</scope>
    <source>
        <strain evidence="1">ECLA1</strain>
    </source>
</reference>
<protein>
    <submittedName>
        <fullName evidence="1">Uncharacterized protein</fullName>
    </submittedName>
</protein>
<gene>
    <name evidence="1" type="ORF">RRG08_043498</name>
</gene>
<comment type="caution">
    <text evidence="1">The sequence shown here is derived from an EMBL/GenBank/DDBJ whole genome shotgun (WGS) entry which is preliminary data.</text>
</comment>
<dbReference type="AlphaFoldDB" id="A0AAE0YG39"/>
<sequence length="222" mass="24574">MQKYVRLSGQPIDFSTDRLENEGSAGLFPAEAATFQRSGVVRLGNKEPDKPETGDTTDYCYHPNVHVACMKRLISTCYAADQIKPISKTGTCNVSLPNDFPCPTAAHLVSNDLLNTICNESSSSIDFLQYIIILLALLQWMKWVQFLGNERALGAVGHCPGLHFLLGCSLACFDPSLKLRIVLHHYSPAPACDKLRRLKLEKRFLILNSSAPHFAVINTGRL</sequence>
<dbReference type="EMBL" id="JAWDGP010006298">
    <property type="protein sequence ID" value="KAK3743766.1"/>
    <property type="molecule type" value="Genomic_DNA"/>
</dbReference>
<accession>A0AAE0YG39</accession>
<evidence type="ECO:0000313" key="1">
    <source>
        <dbReference type="EMBL" id="KAK3743766.1"/>
    </source>
</evidence>
<evidence type="ECO:0000313" key="2">
    <source>
        <dbReference type="Proteomes" id="UP001283361"/>
    </source>
</evidence>